<comment type="caution">
    <text evidence="1">The sequence shown here is derived from an EMBL/GenBank/DDBJ whole genome shotgun (WGS) entry which is preliminary data.</text>
</comment>
<keyword evidence="2" id="KW-1185">Reference proteome</keyword>
<evidence type="ECO:0000313" key="2">
    <source>
        <dbReference type="Proteomes" id="UP001062846"/>
    </source>
</evidence>
<protein>
    <submittedName>
        <fullName evidence="1">Uncharacterized protein</fullName>
    </submittedName>
</protein>
<accession>A0ACC0N6U3</accession>
<proteinExistence type="predicted"/>
<evidence type="ECO:0000313" key="1">
    <source>
        <dbReference type="EMBL" id="KAI8548804.1"/>
    </source>
</evidence>
<dbReference type="Proteomes" id="UP001062846">
    <property type="component" value="Chromosome 7"/>
</dbReference>
<name>A0ACC0N6U3_RHOML</name>
<dbReference type="EMBL" id="CM046394">
    <property type="protein sequence ID" value="KAI8548804.1"/>
    <property type="molecule type" value="Genomic_DNA"/>
</dbReference>
<reference evidence="1" key="1">
    <citation type="submission" date="2022-02" db="EMBL/GenBank/DDBJ databases">
        <title>Plant Genome Project.</title>
        <authorList>
            <person name="Zhang R.-G."/>
        </authorList>
    </citation>
    <scope>NUCLEOTIDE SEQUENCE</scope>
    <source>
        <strain evidence="1">AT1</strain>
    </source>
</reference>
<gene>
    <name evidence="1" type="ORF">RHMOL_Rhmol07G0303000</name>
</gene>
<organism evidence="1 2">
    <name type="scientific">Rhododendron molle</name>
    <name type="common">Chinese azalea</name>
    <name type="synonym">Azalea mollis</name>
    <dbReference type="NCBI Taxonomy" id="49168"/>
    <lineage>
        <taxon>Eukaryota</taxon>
        <taxon>Viridiplantae</taxon>
        <taxon>Streptophyta</taxon>
        <taxon>Embryophyta</taxon>
        <taxon>Tracheophyta</taxon>
        <taxon>Spermatophyta</taxon>
        <taxon>Magnoliopsida</taxon>
        <taxon>eudicotyledons</taxon>
        <taxon>Gunneridae</taxon>
        <taxon>Pentapetalae</taxon>
        <taxon>asterids</taxon>
        <taxon>Ericales</taxon>
        <taxon>Ericaceae</taxon>
        <taxon>Ericoideae</taxon>
        <taxon>Rhodoreae</taxon>
        <taxon>Rhododendron</taxon>
    </lineage>
</organism>
<sequence length="109" mass="12547">MYIVGLVILYSTLSYLLFDKISRDDHMHPDQDDHTASMSTSIEELPVISFPDRELAESSTCVICLEIFQHEERCRVFPVCKHCFMPTALIFGWRNDSLAQFVAPHAKLK</sequence>